<protein>
    <submittedName>
        <fullName evidence="3">TIGR02206 family membrane protein</fullName>
    </submittedName>
</protein>
<feature type="transmembrane region" description="Helical" evidence="1">
    <location>
        <begin position="27"/>
        <end position="46"/>
    </location>
</feature>
<dbReference type="Proteomes" id="UP000050741">
    <property type="component" value="Unassembled WGS sequence"/>
</dbReference>
<feature type="transmembrane region" description="Helical" evidence="1">
    <location>
        <begin position="53"/>
        <end position="73"/>
    </location>
</feature>
<name>A0A183BPY0_GLOPA</name>
<dbReference type="AlphaFoldDB" id="A0A183BPY0"/>
<keyword evidence="1" id="KW-0812">Transmembrane</keyword>
<accession>A0A183BPY0</accession>
<keyword evidence="2" id="KW-1185">Reference proteome</keyword>
<evidence type="ECO:0000313" key="3">
    <source>
        <dbReference type="WBParaSite" id="GPLIN_000266600"/>
    </source>
</evidence>
<reference evidence="2" key="1">
    <citation type="submission" date="2014-05" db="EMBL/GenBank/DDBJ databases">
        <title>The genome and life-stage specific transcriptomes of Globodera pallida elucidate key aspects of plant parasitism by a cyst nematode.</title>
        <authorList>
            <person name="Cotton J.A."/>
            <person name="Lilley C.J."/>
            <person name="Jones L.M."/>
            <person name="Kikuchi T."/>
            <person name="Reid A.J."/>
            <person name="Thorpe P."/>
            <person name="Tsai I.J."/>
            <person name="Beasley H."/>
            <person name="Blok V."/>
            <person name="Cock P.J.A."/>
            <person name="Van den Akker S.E."/>
            <person name="Holroyd N."/>
            <person name="Hunt M."/>
            <person name="Mantelin S."/>
            <person name="Naghra H."/>
            <person name="Pain A."/>
            <person name="Palomares-Rius J.E."/>
            <person name="Zarowiecki M."/>
            <person name="Berriman M."/>
            <person name="Jones J.T."/>
            <person name="Urwin P.E."/>
        </authorList>
    </citation>
    <scope>NUCLEOTIDE SEQUENCE [LARGE SCALE GENOMIC DNA]</scope>
    <source>
        <strain evidence="2">Lindley</strain>
    </source>
</reference>
<evidence type="ECO:0000256" key="1">
    <source>
        <dbReference type="SAM" id="Phobius"/>
    </source>
</evidence>
<evidence type="ECO:0000313" key="2">
    <source>
        <dbReference type="Proteomes" id="UP000050741"/>
    </source>
</evidence>
<sequence length="182" mass="21009">MVVHWLRYVVFERLKEDKNDLSLKVEFIFMIISFLLGVVIIGWYIFFPSKQSCSLTAPIDSGIISVFYLFMPMFNDPLDICWDVGVQLGYHGYSVYLTVLVFSAAYLPYWFYVDFINGHKMLPYGLIAFTAYALFVLLFFFLGLPLDSMDLLLAMPLPFVAGTLFSLFNGTFSKLWKGQVKF</sequence>
<feature type="transmembrane region" description="Helical" evidence="1">
    <location>
        <begin position="151"/>
        <end position="172"/>
    </location>
</feature>
<feature type="transmembrane region" description="Helical" evidence="1">
    <location>
        <begin position="93"/>
        <end position="112"/>
    </location>
</feature>
<keyword evidence="1" id="KW-0472">Membrane</keyword>
<dbReference type="WBParaSite" id="GPLIN_000266600">
    <property type="protein sequence ID" value="GPLIN_000266600"/>
    <property type="gene ID" value="GPLIN_000266600"/>
</dbReference>
<feature type="transmembrane region" description="Helical" evidence="1">
    <location>
        <begin position="124"/>
        <end position="145"/>
    </location>
</feature>
<keyword evidence="1" id="KW-1133">Transmembrane helix</keyword>
<proteinExistence type="predicted"/>
<organism evidence="2 3">
    <name type="scientific">Globodera pallida</name>
    <name type="common">Potato cyst nematode worm</name>
    <name type="synonym">Heterodera pallida</name>
    <dbReference type="NCBI Taxonomy" id="36090"/>
    <lineage>
        <taxon>Eukaryota</taxon>
        <taxon>Metazoa</taxon>
        <taxon>Ecdysozoa</taxon>
        <taxon>Nematoda</taxon>
        <taxon>Chromadorea</taxon>
        <taxon>Rhabditida</taxon>
        <taxon>Tylenchina</taxon>
        <taxon>Tylenchomorpha</taxon>
        <taxon>Tylenchoidea</taxon>
        <taxon>Heteroderidae</taxon>
        <taxon>Heteroderinae</taxon>
        <taxon>Globodera</taxon>
    </lineage>
</organism>
<reference evidence="3" key="2">
    <citation type="submission" date="2016-06" db="UniProtKB">
        <authorList>
            <consortium name="WormBaseParasite"/>
        </authorList>
    </citation>
    <scope>IDENTIFICATION</scope>
</reference>